<dbReference type="SUPFAM" id="SSF103473">
    <property type="entry name" value="MFS general substrate transporter"/>
    <property type="match status" value="1"/>
</dbReference>
<dbReference type="InterPro" id="IPR020846">
    <property type="entry name" value="MFS_dom"/>
</dbReference>
<dbReference type="EMBL" id="WEHW01000036">
    <property type="protein sequence ID" value="KAB7650520.1"/>
    <property type="molecule type" value="Genomic_DNA"/>
</dbReference>
<keyword evidence="2 4" id="KW-1133">Transmembrane helix</keyword>
<feature type="transmembrane region" description="Helical" evidence="4">
    <location>
        <begin position="359"/>
        <end position="379"/>
    </location>
</feature>
<proteinExistence type="predicted"/>
<feature type="transmembrane region" description="Helical" evidence="4">
    <location>
        <begin position="92"/>
        <end position="109"/>
    </location>
</feature>
<dbReference type="PANTHER" id="PTHR11360:SF317">
    <property type="entry name" value="MAJOR FACILITATOR SUPERFAMILY (MFS) PROFILE DOMAIN-CONTAINING PROTEIN-RELATED"/>
    <property type="match status" value="1"/>
</dbReference>
<feature type="transmembrane region" description="Helical" evidence="4">
    <location>
        <begin position="149"/>
        <end position="169"/>
    </location>
</feature>
<feature type="transmembrane region" description="Helical" evidence="4">
    <location>
        <begin position="258"/>
        <end position="280"/>
    </location>
</feature>
<evidence type="ECO:0000256" key="2">
    <source>
        <dbReference type="ARBA" id="ARBA00022989"/>
    </source>
</evidence>
<dbReference type="InterPro" id="IPR050327">
    <property type="entry name" value="Proton-linked_MCT"/>
</dbReference>
<feature type="transmembrane region" description="Helical" evidence="4">
    <location>
        <begin position="115"/>
        <end position="137"/>
    </location>
</feature>
<dbReference type="InterPro" id="IPR011701">
    <property type="entry name" value="MFS"/>
</dbReference>
<accession>A0AAI9SC96</accession>
<dbReference type="InterPro" id="IPR036259">
    <property type="entry name" value="MFS_trans_sf"/>
</dbReference>
<evidence type="ECO:0000259" key="5">
    <source>
        <dbReference type="PROSITE" id="PS50850"/>
    </source>
</evidence>
<dbReference type="RefSeq" id="WP_152157081.1">
    <property type="nucleotide sequence ID" value="NZ_WEHW01000036.1"/>
</dbReference>
<keyword evidence="3 4" id="KW-0472">Membrane</keyword>
<dbReference type="Gene3D" id="1.20.1250.20">
    <property type="entry name" value="MFS general substrate transporter like domains"/>
    <property type="match status" value="2"/>
</dbReference>
<sequence>MIAQTQTRKGEEEFLKARRWFFLACFCLINFCTGALYLWSIFSIPLAQRMSEILGMPVAAADLSPVFGLAGGLTPFLMIAGGFVNDRFGPRWVISTGGALLGIGYWLAAGAESLLMLYVGYGVFVGAGTGLINGCTINTSVKLFPDRRGFAGGTVTAALGVGAAVLPFAAAGLLNLTGIEVSLMIFGAVSAVVIVPLGLFAKRVPDGFMTPAAKETGADAEGKNWVEMIRTPTFWPLAFLFTTSAIMGLMMISNLSGIASSQIGLAASGAAIAVSVLSIANTAGRFVSGLISDVLGRIPALAIALVCALAGFLLLLNARTGDAAFFFIGIVGIGLCFGAFVGIFPGLIADEYGARHNSVNLSILFLGYSVGGFIGPVLVKWAAGQGGYAAAYWTSIGLAVAGFLFAGIYLLLRRTASKKIPQSIIQATDA</sequence>
<organism evidence="6 7">
    <name type="scientific">Sutterella seckii</name>
    <dbReference type="NCBI Taxonomy" id="1944635"/>
    <lineage>
        <taxon>Bacteria</taxon>
        <taxon>Pseudomonadati</taxon>
        <taxon>Pseudomonadota</taxon>
        <taxon>Betaproteobacteria</taxon>
        <taxon>Burkholderiales</taxon>
        <taxon>Sutterellaceae</taxon>
        <taxon>Sutterella</taxon>
    </lineage>
</organism>
<dbReference type="Proteomes" id="UP000469462">
    <property type="component" value="Unassembled WGS sequence"/>
</dbReference>
<keyword evidence="7" id="KW-1185">Reference proteome</keyword>
<dbReference type="PANTHER" id="PTHR11360">
    <property type="entry name" value="MONOCARBOXYLATE TRANSPORTER"/>
    <property type="match status" value="1"/>
</dbReference>
<evidence type="ECO:0000256" key="4">
    <source>
        <dbReference type="SAM" id="Phobius"/>
    </source>
</evidence>
<feature type="domain" description="Major facilitator superfamily (MFS) profile" evidence="5">
    <location>
        <begin position="1"/>
        <end position="414"/>
    </location>
</feature>
<feature type="transmembrane region" description="Helical" evidence="4">
    <location>
        <begin position="324"/>
        <end position="347"/>
    </location>
</feature>
<dbReference type="Pfam" id="PF07690">
    <property type="entry name" value="MFS_1"/>
    <property type="match status" value="1"/>
</dbReference>
<feature type="transmembrane region" description="Helical" evidence="4">
    <location>
        <begin position="391"/>
        <end position="412"/>
    </location>
</feature>
<feature type="transmembrane region" description="Helical" evidence="4">
    <location>
        <begin position="300"/>
        <end position="318"/>
    </location>
</feature>
<protein>
    <submittedName>
        <fullName evidence="6">OFA family MFS transporter</fullName>
    </submittedName>
</protein>
<dbReference type="PROSITE" id="PS50850">
    <property type="entry name" value="MFS"/>
    <property type="match status" value="1"/>
</dbReference>
<comment type="caution">
    <text evidence="6">The sequence shown here is derived from an EMBL/GenBank/DDBJ whole genome shotgun (WGS) entry which is preliminary data.</text>
</comment>
<evidence type="ECO:0000313" key="7">
    <source>
        <dbReference type="Proteomes" id="UP000469462"/>
    </source>
</evidence>
<evidence type="ECO:0000313" key="6">
    <source>
        <dbReference type="EMBL" id="KAB7650520.1"/>
    </source>
</evidence>
<gene>
    <name evidence="6" type="ORF">GBM96_08750</name>
</gene>
<evidence type="ECO:0000256" key="3">
    <source>
        <dbReference type="ARBA" id="ARBA00023136"/>
    </source>
</evidence>
<feature type="transmembrane region" description="Helical" evidence="4">
    <location>
        <begin position="20"/>
        <end position="46"/>
    </location>
</feature>
<feature type="transmembrane region" description="Helical" evidence="4">
    <location>
        <begin position="181"/>
        <end position="201"/>
    </location>
</feature>
<keyword evidence="1 4" id="KW-0812">Transmembrane</keyword>
<dbReference type="GO" id="GO:0022857">
    <property type="term" value="F:transmembrane transporter activity"/>
    <property type="evidence" value="ECO:0007669"/>
    <property type="project" value="InterPro"/>
</dbReference>
<evidence type="ECO:0000256" key="1">
    <source>
        <dbReference type="ARBA" id="ARBA00022692"/>
    </source>
</evidence>
<feature type="transmembrane region" description="Helical" evidence="4">
    <location>
        <begin position="233"/>
        <end position="252"/>
    </location>
</feature>
<dbReference type="AlphaFoldDB" id="A0AAI9SC96"/>
<feature type="transmembrane region" description="Helical" evidence="4">
    <location>
        <begin position="66"/>
        <end position="85"/>
    </location>
</feature>
<name>A0AAI9SC96_9BURK</name>
<reference evidence="6 7" key="1">
    <citation type="submission" date="2019-10" db="EMBL/GenBank/DDBJ databases">
        <title>Genome diversity of Sutterella seckii.</title>
        <authorList>
            <person name="Chaplin A.V."/>
            <person name="Sokolova S.R."/>
            <person name="Mosin K.A."/>
            <person name="Ivanova E.L."/>
            <person name="Kochetkova T.O."/>
            <person name="Goltsov A.Y."/>
            <person name="Trofimov D.Y."/>
            <person name="Efimov B.A."/>
        </authorList>
    </citation>
    <scope>NUCLEOTIDE SEQUENCE [LARGE SCALE GENOMIC DNA]</scope>
    <source>
        <strain evidence="6 7">ASD3426</strain>
    </source>
</reference>